<accession>A0A2M4B7Z3</accession>
<proteinExistence type="predicted"/>
<name>A0A2M4B7Z3_9DIPT</name>
<evidence type="ECO:0000313" key="1">
    <source>
        <dbReference type="EMBL" id="MBW49110.1"/>
    </source>
</evidence>
<dbReference type="AlphaFoldDB" id="A0A2M4B7Z3"/>
<reference evidence="1" key="1">
    <citation type="submission" date="2018-01" db="EMBL/GenBank/DDBJ databases">
        <title>An insight into the sialome of Amazonian anophelines.</title>
        <authorList>
            <person name="Ribeiro J.M."/>
            <person name="Scarpassa V."/>
            <person name="Calvo E."/>
        </authorList>
    </citation>
    <scope>NUCLEOTIDE SEQUENCE</scope>
    <source>
        <tissue evidence="1">Salivary glands</tissue>
    </source>
</reference>
<sequence length="67" mass="7296">MPKLPQHLVPMCCAPLLAGGGCFGFKCQMKTKCALKFGNTRCCGAVDGLFMLMHDDTPAIEWEVYAV</sequence>
<organism evidence="1">
    <name type="scientific">Anopheles triannulatus</name>
    <dbReference type="NCBI Taxonomy" id="58253"/>
    <lineage>
        <taxon>Eukaryota</taxon>
        <taxon>Metazoa</taxon>
        <taxon>Ecdysozoa</taxon>
        <taxon>Arthropoda</taxon>
        <taxon>Hexapoda</taxon>
        <taxon>Insecta</taxon>
        <taxon>Pterygota</taxon>
        <taxon>Neoptera</taxon>
        <taxon>Endopterygota</taxon>
        <taxon>Diptera</taxon>
        <taxon>Nematocera</taxon>
        <taxon>Culicoidea</taxon>
        <taxon>Culicidae</taxon>
        <taxon>Anophelinae</taxon>
        <taxon>Anopheles</taxon>
    </lineage>
</organism>
<dbReference type="EMBL" id="GGFK01015789">
    <property type="protein sequence ID" value="MBW49110.1"/>
    <property type="molecule type" value="Transcribed_RNA"/>
</dbReference>
<protein>
    <submittedName>
        <fullName evidence="1">Putative secreted protein</fullName>
    </submittedName>
</protein>
<dbReference type="PROSITE" id="PS51257">
    <property type="entry name" value="PROKAR_LIPOPROTEIN"/>
    <property type="match status" value="1"/>
</dbReference>